<organism evidence="2">
    <name type="scientific">Tanacetum cinerariifolium</name>
    <name type="common">Dalmatian daisy</name>
    <name type="synonym">Chrysanthemum cinerariifolium</name>
    <dbReference type="NCBI Taxonomy" id="118510"/>
    <lineage>
        <taxon>Eukaryota</taxon>
        <taxon>Viridiplantae</taxon>
        <taxon>Streptophyta</taxon>
        <taxon>Embryophyta</taxon>
        <taxon>Tracheophyta</taxon>
        <taxon>Spermatophyta</taxon>
        <taxon>Magnoliopsida</taxon>
        <taxon>eudicotyledons</taxon>
        <taxon>Gunneridae</taxon>
        <taxon>Pentapetalae</taxon>
        <taxon>asterids</taxon>
        <taxon>campanulids</taxon>
        <taxon>Asterales</taxon>
        <taxon>Asteraceae</taxon>
        <taxon>Asteroideae</taxon>
        <taxon>Anthemideae</taxon>
        <taxon>Anthemidinae</taxon>
        <taxon>Tanacetum</taxon>
    </lineage>
</organism>
<accession>A0A699TWP7</accession>
<gene>
    <name evidence="2" type="ORF">Tci_885475</name>
</gene>
<comment type="caution">
    <text evidence="2">The sequence shown here is derived from an EMBL/GenBank/DDBJ whole genome shotgun (WGS) entry which is preliminary data.</text>
</comment>
<proteinExistence type="predicted"/>
<protein>
    <submittedName>
        <fullName evidence="2">Uncharacterized protein</fullName>
    </submittedName>
</protein>
<dbReference type="EMBL" id="BKCJ011272977">
    <property type="protein sequence ID" value="GFD13506.1"/>
    <property type="molecule type" value="Genomic_DNA"/>
</dbReference>
<feature type="region of interest" description="Disordered" evidence="1">
    <location>
        <begin position="1"/>
        <end position="26"/>
    </location>
</feature>
<evidence type="ECO:0000313" key="2">
    <source>
        <dbReference type="EMBL" id="GFD13506.1"/>
    </source>
</evidence>
<sequence>SNDVGKKVNEVPRQENKCKDQEEKDNVDNTNRVNVVCLTIIVASNEVNDVGRNVSIQLPDDPNMRELEDISIFEDSNEDVFVDLPYGKRAIGSK</sequence>
<dbReference type="AlphaFoldDB" id="A0A699TWP7"/>
<name>A0A699TWP7_TANCI</name>
<reference evidence="2" key="1">
    <citation type="journal article" date="2019" name="Sci. Rep.">
        <title>Draft genome of Tanacetum cinerariifolium, the natural source of mosquito coil.</title>
        <authorList>
            <person name="Yamashiro T."/>
            <person name="Shiraishi A."/>
            <person name="Satake H."/>
            <person name="Nakayama K."/>
        </authorList>
    </citation>
    <scope>NUCLEOTIDE SEQUENCE</scope>
</reference>
<feature type="non-terminal residue" evidence="2">
    <location>
        <position position="1"/>
    </location>
</feature>
<evidence type="ECO:0000256" key="1">
    <source>
        <dbReference type="SAM" id="MobiDB-lite"/>
    </source>
</evidence>